<protein>
    <recommendedName>
        <fullName evidence="4">Chitin-binding type-2 domain-containing protein</fullName>
    </recommendedName>
</protein>
<evidence type="ECO:0000313" key="3">
    <source>
        <dbReference type="Proteomes" id="UP001479436"/>
    </source>
</evidence>
<evidence type="ECO:0000313" key="2">
    <source>
        <dbReference type="EMBL" id="KAK9659894.1"/>
    </source>
</evidence>
<proteinExistence type="predicted"/>
<dbReference type="EMBL" id="JASJQH010012566">
    <property type="protein sequence ID" value="KAK9659894.1"/>
    <property type="molecule type" value="Genomic_DNA"/>
</dbReference>
<accession>A0ABR2VK90</accession>
<evidence type="ECO:0000256" key="1">
    <source>
        <dbReference type="SAM" id="MobiDB-lite"/>
    </source>
</evidence>
<feature type="compositionally biased region" description="Basic and acidic residues" evidence="1">
    <location>
        <begin position="137"/>
        <end position="146"/>
    </location>
</feature>
<reference evidence="2 3" key="1">
    <citation type="submission" date="2023-04" db="EMBL/GenBank/DDBJ databases">
        <title>Genome of Basidiobolus ranarum AG-B5.</title>
        <authorList>
            <person name="Stajich J.E."/>
            <person name="Carter-House D."/>
            <person name="Gryganskyi A."/>
        </authorList>
    </citation>
    <scope>NUCLEOTIDE SEQUENCE [LARGE SCALE GENOMIC DNA]</scope>
    <source>
        <strain evidence="2 3">AG-B5</strain>
    </source>
</reference>
<dbReference type="PANTHER" id="PTHR36182">
    <property type="entry name" value="PROTEIN, PUTATIVE (AFU_ORTHOLOGUE AFUA_6G10930)-RELATED"/>
    <property type="match status" value="1"/>
</dbReference>
<evidence type="ECO:0008006" key="4">
    <source>
        <dbReference type="Google" id="ProtNLM"/>
    </source>
</evidence>
<dbReference type="Gene3D" id="2.70.50.70">
    <property type="match status" value="1"/>
</dbReference>
<name>A0ABR2VK90_9FUNG</name>
<keyword evidence="3" id="KW-1185">Reference proteome</keyword>
<dbReference type="Proteomes" id="UP001479436">
    <property type="component" value="Unassembled WGS sequence"/>
</dbReference>
<sequence>MKTVRVDCMTSSLEYDVPVPNTVPNGKAILGWTWINKTGNREYYMNCADITIEGGTGHCISGPKNFVANLPGFPTIPEFTSSEDSYDDYFQKRPYITSCAASEDTNLPQSEPDHTDPIEDKSTNTNETDYDTVDNSEADKQEDTSKQIEGNPASECKIQCIDGPIYQVCGHGGMTPFRMSCAAGTTCHIKSGQVFCL</sequence>
<feature type="compositionally biased region" description="Basic and acidic residues" evidence="1">
    <location>
        <begin position="111"/>
        <end position="122"/>
    </location>
</feature>
<organism evidence="2 3">
    <name type="scientific">Basidiobolus ranarum</name>
    <dbReference type="NCBI Taxonomy" id="34480"/>
    <lineage>
        <taxon>Eukaryota</taxon>
        <taxon>Fungi</taxon>
        <taxon>Fungi incertae sedis</taxon>
        <taxon>Zoopagomycota</taxon>
        <taxon>Entomophthoromycotina</taxon>
        <taxon>Basidiobolomycetes</taxon>
        <taxon>Basidiobolales</taxon>
        <taxon>Basidiobolaceae</taxon>
        <taxon>Basidiobolus</taxon>
    </lineage>
</organism>
<dbReference type="PANTHER" id="PTHR36182:SF2">
    <property type="entry name" value="LYTIC POLYSACCHARIDE MONOOXYGENASE"/>
    <property type="match status" value="1"/>
</dbReference>
<comment type="caution">
    <text evidence="2">The sequence shown here is derived from an EMBL/GenBank/DDBJ whole genome shotgun (WGS) entry which is preliminary data.</text>
</comment>
<feature type="region of interest" description="Disordered" evidence="1">
    <location>
        <begin position="101"/>
        <end position="149"/>
    </location>
</feature>
<gene>
    <name evidence="2" type="ORF">K7432_018324</name>
</gene>